<dbReference type="SMART" id="SM00332">
    <property type="entry name" value="PP2Cc"/>
    <property type="match status" value="1"/>
</dbReference>
<dbReference type="STRING" id="1430326.B8W66_23015"/>
<dbReference type="SMART" id="SM00331">
    <property type="entry name" value="PP2C_SIG"/>
    <property type="match status" value="1"/>
</dbReference>
<dbReference type="Pfam" id="PF13672">
    <property type="entry name" value="PP2C_2"/>
    <property type="match status" value="1"/>
</dbReference>
<dbReference type="InterPro" id="IPR001932">
    <property type="entry name" value="PPM-type_phosphatase-like_dom"/>
</dbReference>
<sequence length="261" mass="27456">MRGMADMGTTLGGSVHFAGLSDIGRQRSSNQDCWGADADQALFMVADGVAGSTDGALAAHLVVELLPTYVARHLKPADSDDSAQPELLGRAVAEFCDHFRAYGNTDSRVAGASTTVVAVVVAGSRALVVHLGDSRAYLCRERRLQRLTRDHSLIQDLLDAHQVDIEHADEHPARATLTRHVAMSPPARPDTAAVDLLAGDRILLCSDGLHGVIDESSLAKILDSHRVPADACAALINAANDAGGPDNVTAVVIHIEESHGA</sequence>
<dbReference type="SUPFAM" id="SSF81606">
    <property type="entry name" value="PP2C-like"/>
    <property type="match status" value="1"/>
</dbReference>
<proteinExistence type="predicted"/>
<dbReference type="InterPro" id="IPR036457">
    <property type="entry name" value="PPM-type-like_dom_sf"/>
</dbReference>
<dbReference type="Proteomes" id="UP000193247">
    <property type="component" value="Unassembled WGS sequence"/>
</dbReference>
<dbReference type="EMBL" id="NCXP01000058">
    <property type="protein sequence ID" value="OSC36380.1"/>
    <property type="molecule type" value="Genomic_DNA"/>
</dbReference>
<feature type="domain" description="PPM-type phosphatase" evidence="1">
    <location>
        <begin position="14"/>
        <end position="255"/>
    </location>
</feature>
<dbReference type="GO" id="GO:0004722">
    <property type="term" value="F:protein serine/threonine phosphatase activity"/>
    <property type="evidence" value="ECO:0007669"/>
    <property type="project" value="InterPro"/>
</dbReference>
<evidence type="ECO:0000259" key="1">
    <source>
        <dbReference type="PROSITE" id="PS51746"/>
    </source>
</evidence>
<dbReference type="InterPro" id="IPR015655">
    <property type="entry name" value="PP2C"/>
</dbReference>
<evidence type="ECO:0000313" key="3">
    <source>
        <dbReference type="Proteomes" id="UP000193247"/>
    </source>
</evidence>
<dbReference type="CDD" id="cd00143">
    <property type="entry name" value="PP2Cc"/>
    <property type="match status" value="1"/>
</dbReference>
<comment type="caution">
    <text evidence="2">The sequence shown here is derived from an EMBL/GenBank/DDBJ whole genome shotgun (WGS) entry which is preliminary data.</text>
</comment>
<dbReference type="PROSITE" id="PS51746">
    <property type="entry name" value="PPM_2"/>
    <property type="match status" value="1"/>
</dbReference>
<dbReference type="AlphaFoldDB" id="A0A1X2LNQ0"/>
<dbReference type="PANTHER" id="PTHR47992">
    <property type="entry name" value="PROTEIN PHOSPHATASE"/>
    <property type="match status" value="1"/>
</dbReference>
<gene>
    <name evidence="2" type="ORF">B8W66_23015</name>
</gene>
<accession>A0A1X2LNQ0</accession>
<name>A0A1X2LNQ0_9MYCO</name>
<reference evidence="2 3" key="1">
    <citation type="submission" date="2017-04" db="EMBL/GenBank/DDBJ databases">
        <title>The new phylogeny of genus Mycobacterium.</title>
        <authorList>
            <person name="Tortoli E."/>
            <person name="Trovato A."/>
            <person name="Cirillo D.M."/>
        </authorList>
    </citation>
    <scope>NUCLEOTIDE SEQUENCE [LARGE SCALE GENOMIC DNA]</scope>
    <source>
        <strain evidence="2 3">TBL 1200985</strain>
    </source>
</reference>
<dbReference type="Gene3D" id="3.60.40.10">
    <property type="entry name" value="PPM-type phosphatase domain"/>
    <property type="match status" value="1"/>
</dbReference>
<organism evidence="2 3">
    <name type="scientific">Mycobacterium decipiens</name>
    <dbReference type="NCBI Taxonomy" id="1430326"/>
    <lineage>
        <taxon>Bacteria</taxon>
        <taxon>Bacillati</taxon>
        <taxon>Actinomycetota</taxon>
        <taxon>Actinomycetes</taxon>
        <taxon>Mycobacteriales</taxon>
        <taxon>Mycobacteriaceae</taxon>
        <taxon>Mycobacterium</taxon>
    </lineage>
</organism>
<protein>
    <recommendedName>
        <fullName evidence="1">PPM-type phosphatase domain-containing protein</fullName>
    </recommendedName>
</protein>
<keyword evidence="3" id="KW-1185">Reference proteome</keyword>
<dbReference type="OrthoDB" id="9801841at2"/>
<evidence type="ECO:0000313" key="2">
    <source>
        <dbReference type="EMBL" id="OSC36380.1"/>
    </source>
</evidence>